<evidence type="ECO:0000256" key="3">
    <source>
        <dbReference type="ARBA" id="ARBA00012483"/>
    </source>
</evidence>
<evidence type="ECO:0000256" key="7">
    <source>
        <dbReference type="ARBA" id="ARBA00022833"/>
    </source>
</evidence>
<gene>
    <name evidence="10" type="ORF">GE061_008920</name>
</gene>
<dbReference type="Pfam" id="PF00569">
    <property type="entry name" value="ZZ"/>
    <property type="match status" value="1"/>
</dbReference>
<proteinExistence type="inferred from homology"/>
<feature type="domain" description="ZZ-type" evidence="9">
    <location>
        <begin position="4"/>
        <end position="60"/>
    </location>
</feature>
<evidence type="ECO:0000259" key="9">
    <source>
        <dbReference type="PROSITE" id="PS50135"/>
    </source>
</evidence>
<keyword evidence="5" id="KW-0479">Metal-binding</keyword>
<dbReference type="Gene3D" id="3.30.60.90">
    <property type="match status" value="1"/>
</dbReference>
<dbReference type="AlphaFoldDB" id="A0A6A4KGN7"/>
<dbReference type="EC" id="2.3.2.27" evidence="3"/>
<dbReference type="Proteomes" id="UP000466442">
    <property type="component" value="Unassembled WGS sequence"/>
</dbReference>
<evidence type="ECO:0000256" key="5">
    <source>
        <dbReference type="ARBA" id="ARBA00022723"/>
    </source>
</evidence>
<comment type="catalytic activity">
    <reaction evidence="1">
        <text>S-ubiquitinyl-[E2 ubiquitin-conjugating enzyme]-L-cysteine + [acceptor protein]-L-lysine = [E2 ubiquitin-conjugating enzyme]-L-cysteine + N(6)-ubiquitinyl-[acceptor protein]-L-lysine.</text>
        <dbReference type="EC" id="2.3.2.27"/>
    </reaction>
</comment>
<dbReference type="PROSITE" id="PS50135">
    <property type="entry name" value="ZF_ZZ_2"/>
    <property type="match status" value="1"/>
</dbReference>
<feature type="region of interest" description="Disordered" evidence="8">
    <location>
        <begin position="151"/>
        <end position="195"/>
    </location>
</feature>
<dbReference type="Pfam" id="PF05605">
    <property type="entry name" value="zf-Di19"/>
    <property type="match status" value="1"/>
</dbReference>
<keyword evidence="4" id="KW-0808">Transferase</keyword>
<dbReference type="GO" id="GO:0023051">
    <property type="term" value="P:regulation of signaling"/>
    <property type="evidence" value="ECO:0007669"/>
    <property type="project" value="UniProtKB-ARBA"/>
</dbReference>
<name>A0A6A4KGN7_APOLU</name>
<protein>
    <recommendedName>
        <fullName evidence="3">RING-type E3 ubiquitin transferase</fullName>
        <ecNumber evidence="3">2.3.2.27</ecNumber>
    </recommendedName>
</protein>
<dbReference type="GO" id="GO:0099536">
    <property type="term" value="P:synaptic signaling"/>
    <property type="evidence" value="ECO:0007669"/>
    <property type="project" value="TreeGrafter"/>
</dbReference>
<feature type="compositionally biased region" description="Low complexity" evidence="8">
    <location>
        <begin position="182"/>
        <end position="193"/>
    </location>
</feature>
<evidence type="ECO:0000256" key="6">
    <source>
        <dbReference type="ARBA" id="ARBA00022771"/>
    </source>
</evidence>
<dbReference type="GO" id="GO:0061630">
    <property type="term" value="F:ubiquitin protein ligase activity"/>
    <property type="evidence" value="ECO:0007669"/>
    <property type="project" value="UniProtKB-EC"/>
</dbReference>
<dbReference type="EMBL" id="WIXP02000002">
    <property type="protein sequence ID" value="KAF6214181.1"/>
    <property type="molecule type" value="Genomic_DNA"/>
</dbReference>
<dbReference type="CDD" id="cd02338">
    <property type="entry name" value="ZZ_PCMF_like"/>
    <property type="match status" value="1"/>
</dbReference>
<dbReference type="GO" id="GO:0008270">
    <property type="term" value="F:zinc ion binding"/>
    <property type="evidence" value="ECO:0007669"/>
    <property type="project" value="UniProtKB-KW"/>
</dbReference>
<organism evidence="10 11">
    <name type="scientific">Apolygus lucorum</name>
    <name type="common">Small green plant bug</name>
    <name type="synonym">Lygocoris lucorum</name>
    <dbReference type="NCBI Taxonomy" id="248454"/>
    <lineage>
        <taxon>Eukaryota</taxon>
        <taxon>Metazoa</taxon>
        <taxon>Ecdysozoa</taxon>
        <taxon>Arthropoda</taxon>
        <taxon>Hexapoda</taxon>
        <taxon>Insecta</taxon>
        <taxon>Pterygota</taxon>
        <taxon>Neoptera</taxon>
        <taxon>Paraneoptera</taxon>
        <taxon>Hemiptera</taxon>
        <taxon>Heteroptera</taxon>
        <taxon>Panheteroptera</taxon>
        <taxon>Cimicomorpha</taxon>
        <taxon>Miridae</taxon>
        <taxon>Mirini</taxon>
        <taxon>Apolygus</taxon>
    </lineage>
</organism>
<dbReference type="PANTHER" id="PTHR12268:SF13">
    <property type="entry name" value="E3 UBIQUITIN-PROTEIN LIGASE KCMF1"/>
    <property type="match status" value="1"/>
</dbReference>
<comment type="similarity">
    <text evidence="2">Belongs to the KCMF1 family.</text>
</comment>
<dbReference type="InterPro" id="IPR008598">
    <property type="entry name" value="Di19_Zn-bd"/>
</dbReference>
<evidence type="ECO:0000313" key="10">
    <source>
        <dbReference type="EMBL" id="KAF6214181.1"/>
    </source>
</evidence>
<dbReference type="OrthoDB" id="7873042at2759"/>
<dbReference type="InterPro" id="IPR000433">
    <property type="entry name" value="Znf_ZZ"/>
</dbReference>
<dbReference type="SUPFAM" id="SSF57850">
    <property type="entry name" value="RING/U-box"/>
    <property type="match status" value="1"/>
</dbReference>
<dbReference type="SMART" id="SM00291">
    <property type="entry name" value="ZnF_ZZ"/>
    <property type="match status" value="1"/>
</dbReference>
<evidence type="ECO:0000256" key="4">
    <source>
        <dbReference type="ARBA" id="ARBA00022679"/>
    </source>
</evidence>
<dbReference type="GO" id="GO:0045202">
    <property type="term" value="C:synapse"/>
    <property type="evidence" value="ECO:0007669"/>
    <property type="project" value="GOC"/>
</dbReference>
<dbReference type="GO" id="GO:0005886">
    <property type="term" value="C:plasma membrane"/>
    <property type="evidence" value="ECO:0007669"/>
    <property type="project" value="TreeGrafter"/>
</dbReference>
<dbReference type="InterPro" id="IPR050774">
    <property type="entry name" value="KCMF1/Dystrophin"/>
</dbReference>
<dbReference type="PANTHER" id="PTHR12268">
    <property type="entry name" value="E3 UBIQUITIN-PROTEIN LIGASE KCMF1"/>
    <property type="match status" value="1"/>
</dbReference>
<dbReference type="InterPro" id="IPR043145">
    <property type="entry name" value="Znf_ZZ_sf"/>
</dbReference>
<dbReference type="PROSITE" id="PS01357">
    <property type="entry name" value="ZF_ZZ_1"/>
    <property type="match status" value="1"/>
</dbReference>
<evidence type="ECO:0000313" key="11">
    <source>
        <dbReference type="Proteomes" id="UP000466442"/>
    </source>
</evidence>
<keyword evidence="6" id="KW-0863">Zinc-finger</keyword>
<keyword evidence="11" id="KW-1185">Reference proteome</keyword>
<feature type="region of interest" description="Disordered" evidence="8">
    <location>
        <begin position="209"/>
        <end position="228"/>
    </location>
</feature>
<evidence type="ECO:0000256" key="8">
    <source>
        <dbReference type="SAM" id="MobiDB-lite"/>
    </source>
</evidence>
<comment type="caution">
    <text evidence="10">The sequence shown here is derived from an EMBL/GenBank/DDBJ whole genome shotgun (WGS) entry which is preliminary data.</text>
</comment>
<sequence length="323" mass="35096">MSRHDGVTCDSCLSGNFKGKRYKCLACYDYDLCTNCYEGGLSTGLHLPEHPMQCIVTRNDIDLYFGGDMNGEGSQSYTCPHCGQMGFSLSLLIEHVSGEHVALNTAEVICPVCAATPVIRPNNIRQDLLGHLTLEHRYPSRELTAFFEEPSTRHMPSGVRRIPPPPGRSAVGRGRRSHVHFGSSGTLTALTSSRDSPDPIAEFFSQLSGVARPQGPGPLPPPIPERPVRPRYEEKLTKRVVPYGAIASMSSASLSEPSTSSGTLTTRDIVQSTQFLLPGILNTPISEDDQRRVDQISAERCETAKMVILASLVGPSTVTVDTK</sequence>
<reference evidence="10" key="1">
    <citation type="journal article" date="2021" name="Mol. Ecol. Resour.">
        <title>Apolygus lucorum genome provides insights into omnivorousness and mesophyll feeding.</title>
        <authorList>
            <person name="Liu Y."/>
            <person name="Liu H."/>
            <person name="Wang H."/>
            <person name="Huang T."/>
            <person name="Liu B."/>
            <person name="Yang B."/>
            <person name="Yin L."/>
            <person name="Li B."/>
            <person name="Zhang Y."/>
            <person name="Zhang S."/>
            <person name="Jiang F."/>
            <person name="Zhang X."/>
            <person name="Ren Y."/>
            <person name="Wang B."/>
            <person name="Wang S."/>
            <person name="Lu Y."/>
            <person name="Wu K."/>
            <person name="Fan W."/>
            <person name="Wang G."/>
        </authorList>
    </citation>
    <scope>NUCLEOTIDE SEQUENCE</scope>
    <source>
        <strain evidence="10">12Hb</strain>
    </source>
</reference>
<evidence type="ECO:0000256" key="2">
    <source>
        <dbReference type="ARBA" id="ARBA00010938"/>
    </source>
</evidence>
<feature type="compositionally biased region" description="Pro residues" evidence="8">
    <location>
        <begin position="215"/>
        <end position="225"/>
    </location>
</feature>
<dbReference type="GO" id="GO:0010646">
    <property type="term" value="P:regulation of cell communication"/>
    <property type="evidence" value="ECO:0007669"/>
    <property type="project" value="UniProtKB-ARBA"/>
</dbReference>
<accession>A0A6A4KGN7</accession>
<evidence type="ECO:0000256" key="1">
    <source>
        <dbReference type="ARBA" id="ARBA00000900"/>
    </source>
</evidence>
<keyword evidence="7" id="KW-0862">Zinc</keyword>